<dbReference type="InterPro" id="IPR058130">
    <property type="entry name" value="PEA_transf_C"/>
</dbReference>
<dbReference type="InterPro" id="IPR000917">
    <property type="entry name" value="Sulfatase_N"/>
</dbReference>
<evidence type="ECO:0000313" key="11">
    <source>
        <dbReference type="Proteomes" id="UP000241190"/>
    </source>
</evidence>
<accession>A0ABX5GQM1</accession>
<keyword evidence="4 8" id="KW-0812">Transmembrane</keyword>
<dbReference type="PANTHER" id="PTHR30443">
    <property type="entry name" value="INNER MEMBRANE PROTEIN"/>
    <property type="match status" value="1"/>
</dbReference>
<evidence type="ECO:0000259" key="9">
    <source>
        <dbReference type="Pfam" id="PF00884"/>
    </source>
</evidence>
<dbReference type="Proteomes" id="UP000241190">
    <property type="component" value="Unassembled WGS sequence"/>
</dbReference>
<evidence type="ECO:0000256" key="1">
    <source>
        <dbReference type="ARBA" id="ARBA00004651"/>
    </source>
</evidence>
<keyword evidence="6 8" id="KW-0472">Membrane</keyword>
<feature type="domain" description="Sulfatase N-terminal" evidence="9">
    <location>
        <begin position="203"/>
        <end position="467"/>
    </location>
</feature>
<dbReference type="Gene3D" id="3.40.720.10">
    <property type="entry name" value="Alkaline Phosphatase, subunit A"/>
    <property type="match status" value="1"/>
</dbReference>
<organism evidence="10 11">
    <name type="scientific">Photobacterium iliopiscarium</name>
    <dbReference type="NCBI Taxonomy" id="56192"/>
    <lineage>
        <taxon>Bacteria</taxon>
        <taxon>Pseudomonadati</taxon>
        <taxon>Pseudomonadota</taxon>
        <taxon>Gammaproteobacteria</taxon>
        <taxon>Vibrionales</taxon>
        <taxon>Vibrionaceae</taxon>
        <taxon>Photobacterium</taxon>
    </lineage>
</organism>
<proteinExistence type="inferred from homology"/>
<evidence type="ECO:0000256" key="7">
    <source>
        <dbReference type="ARBA" id="ARBA00038481"/>
    </source>
</evidence>
<dbReference type="PANTHER" id="PTHR30443:SF4">
    <property type="entry name" value="PHOSPHOETHANOLAMINE TRANSFERASE OPGE-RELATED"/>
    <property type="match status" value="1"/>
</dbReference>
<comment type="subcellular location">
    <subcellularLocation>
        <location evidence="1">Cell membrane</location>
        <topology evidence="1">Multi-pass membrane protein</topology>
    </subcellularLocation>
</comment>
<protein>
    <recommendedName>
        <fullName evidence="9">Sulfatase N-terminal domain-containing protein</fullName>
    </recommendedName>
</protein>
<feature type="transmembrane region" description="Helical" evidence="8">
    <location>
        <begin position="48"/>
        <end position="64"/>
    </location>
</feature>
<keyword evidence="3" id="KW-0808">Transferase</keyword>
<evidence type="ECO:0000256" key="5">
    <source>
        <dbReference type="ARBA" id="ARBA00022989"/>
    </source>
</evidence>
<dbReference type="SUPFAM" id="SSF53649">
    <property type="entry name" value="Alkaline phosphatase-like"/>
    <property type="match status" value="1"/>
</dbReference>
<comment type="caution">
    <text evidence="10">The sequence shown here is derived from an EMBL/GenBank/DDBJ whole genome shotgun (WGS) entry which is preliminary data.</text>
</comment>
<keyword evidence="11" id="KW-1185">Reference proteome</keyword>
<keyword evidence="2" id="KW-1003">Cell membrane</keyword>
<dbReference type="CDD" id="cd16017">
    <property type="entry name" value="LptA"/>
    <property type="match status" value="1"/>
</dbReference>
<evidence type="ECO:0000256" key="6">
    <source>
        <dbReference type="ARBA" id="ARBA00023136"/>
    </source>
</evidence>
<feature type="transmembrane region" description="Helical" evidence="8">
    <location>
        <begin position="71"/>
        <end position="91"/>
    </location>
</feature>
<evidence type="ECO:0000256" key="8">
    <source>
        <dbReference type="SAM" id="Phobius"/>
    </source>
</evidence>
<name>A0ABX5GQM1_9GAMM</name>
<feature type="transmembrane region" description="Helical" evidence="8">
    <location>
        <begin position="12"/>
        <end position="42"/>
    </location>
</feature>
<evidence type="ECO:0000256" key="2">
    <source>
        <dbReference type="ARBA" id="ARBA00022475"/>
    </source>
</evidence>
<reference evidence="10 11" key="1">
    <citation type="submission" date="2018-03" db="EMBL/GenBank/DDBJ databases">
        <title>Whole genome sequencing of Histamine producing bacteria.</title>
        <authorList>
            <person name="Butler K."/>
        </authorList>
    </citation>
    <scope>NUCLEOTIDE SEQUENCE [LARGE SCALE GENOMIC DNA]</scope>
    <source>
        <strain evidence="10 11">ATCC 51761</strain>
    </source>
</reference>
<gene>
    <name evidence="10" type="ORF">C9J52_13945</name>
</gene>
<evidence type="ECO:0000313" key="10">
    <source>
        <dbReference type="EMBL" id="PSW94028.1"/>
    </source>
</evidence>
<feature type="transmembrane region" description="Helical" evidence="8">
    <location>
        <begin position="111"/>
        <end position="136"/>
    </location>
</feature>
<dbReference type="InterPro" id="IPR017850">
    <property type="entry name" value="Alkaline_phosphatase_core_sf"/>
</dbReference>
<dbReference type="Pfam" id="PF00884">
    <property type="entry name" value="Sulfatase"/>
    <property type="match status" value="1"/>
</dbReference>
<dbReference type="InterPro" id="IPR040423">
    <property type="entry name" value="PEA_transferase"/>
</dbReference>
<feature type="transmembrane region" description="Helical" evidence="8">
    <location>
        <begin position="148"/>
        <end position="166"/>
    </location>
</feature>
<keyword evidence="5 8" id="KW-1133">Transmembrane helix</keyword>
<sequence length="510" mass="58209">MCQKHYAYVRIFFPSLFVCLIIFMKYLDVVITLLLSLLLTIGVGYEDTIISVGGYLFLALIFLSSKQWLKWLFIFPIGLIATLYFQTGYIYGHPNIGIVASLLETNKREIIEFLFAIPIKVWILNLILLATFSYYLIRVEFEFKWRKVVFVSGCICFYFSSLSLFVSHCYNSTEHYIKQIDALKNSIHQSANWHILKAKPRYKTYVLIIGESMRKDYMSSYGYPINSTPFLATTPGILVNGYLSTASHTAVSLPRTLAISHGLDLHPVNNIITLANAAKMKTIWLSNQGFIGQYDTAVSAIAVHASEKKFLKKGNFLTNNTSDYALLPLFKQALAQPYNGSKLIVLHIMGSHENFCDRIKKDIYNFKDKDLSCYLSTYNQTDTIIKTIVNDLKATQDSYSLMYFSDHGLNNVSTIKGKTQLVHGDLYKQNYEVPLIEIASDIHQHTMLNKQISAFDFMSIFSNWIGVKTAQLPSLNVYQLPQNKKIQVLSGNQMVLFKSLKNDPDEIIQR</sequence>
<evidence type="ECO:0000256" key="3">
    <source>
        <dbReference type="ARBA" id="ARBA00022679"/>
    </source>
</evidence>
<comment type="similarity">
    <text evidence="7">Belongs to the phosphoethanolamine transferase family.</text>
</comment>
<dbReference type="EMBL" id="PYOP01000024">
    <property type="protein sequence ID" value="PSW94028.1"/>
    <property type="molecule type" value="Genomic_DNA"/>
</dbReference>
<evidence type="ECO:0000256" key="4">
    <source>
        <dbReference type="ARBA" id="ARBA00022692"/>
    </source>
</evidence>